<dbReference type="STRING" id="141349.BN1232_01684"/>
<dbReference type="GO" id="GO:0000976">
    <property type="term" value="F:transcription cis-regulatory region binding"/>
    <property type="evidence" value="ECO:0007669"/>
    <property type="project" value="TreeGrafter"/>
</dbReference>
<evidence type="ECO:0000259" key="4">
    <source>
        <dbReference type="PROSITE" id="PS50977"/>
    </source>
</evidence>
<dbReference type="SUPFAM" id="SSF46689">
    <property type="entry name" value="Homeodomain-like"/>
    <property type="match status" value="1"/>
</dbReference>
<organism evidence="5 6">
    <name type="scientific">Mycobacterium lentiflavum</name>
    <dbReference type="NCBI Taxonomy" id="141349"/>
    <lineage>
        <taxon>Bacteria</taxon>
        <taxon>Bacillati</taxon>
        <taxon>Actinomycetota</taxon>
        <taxon>Actinomycetes</taxon>
        <taxon>Mycobacteriales</taxon>
        <taxon>Mycobacteriaceae</taxon>
        <taxon>Mycobacterium</taxon>
        <taxon>Mycobacterium simiae complex</taxon>
    </lineage>
</organism>
<evidence type="ECO:0000313" key="6">
    <source>
        <dbReference type="Proteomes" id="UP000199251"/>
    </source>
</evidence>
<reference evidence="5 6" key="1">
    <citation type="submission" date="2015-03" db="EMBL/GenBank/DDBJ databases">
        <authorList>
            <person name="Urmite Genomes"/>
        </authorList>
    </citation>
    <scope>NUCLEOTIDE SEQUENCE [LARGE SCALE GENOMIC DNA]</scope>
    <source>
        <strain evidence="5 6">CSUR P1491</strain>
    </source>
</reference>
<feature type="DNA-binding region" description="H-T-H motif" evidence="2">
    <location>
        <begin position="61"/>
        <end position="80"/>
    </location>
</feature>
<evidence type="ECO:0000256" key="2">
    <source>
        <dbReference type="PROSITE-ProRule" id="PRU00335"/>
    </source>
</evidence>
<dbReference type="Pfam" id="PF00440">
    <property type="entry name" value="TetR_N"/>
    <property type="match status" value="1"/>
</dbReference>
<dbReference type="InterPro" id="IPR001647">
    <property type="entry name" value="HTH_TetR"/>
</dbReference>
<dbReference type="OrthoDB" id="4713700at2"/>
<evidence type="ECO:0000313" key="5">
    <source>
        <dbReference type="EMBL" id="CQD09266.1"/>
    </source>
</evidence>
<keyword evidence="1 2" id="KW-0238">DNA-binding</keyword>
<dbReference type="AlphaFoldDB" id="A0A0E4GZG5"/>
<sequence length="240" mass="26115">MSSAATGSTDERNSDGRPEPAGSVTQQVKKRRGPRNDVDVRDVILDVTEAMAGHTNPDAVSLRAIAREANVAPRALSYYFATKRDLLEAVIQRRSGMISESIKERLVPLHDREGAVTIREAVDTVLLPIVELIEREPVAGVRWMRVFSTLSQTEDPSRVALAGFDPEVIGMLRKVMGRALGGAPDAGARHRIMLGMLGMLEALTRVDRPVYGQPLRESGLDSDFVEQLAIFTSAGIAGRT</sequence>
<dbReference type="PANTHER" id="PTHR30055:SF235">
    <property type="entry name" value="TRANSCRIPTIONAL REGULATORY PROTEIN"/>
    <property type="match status" value="1"/>
</dbReference>
<gene>
    <name evidence="5" type="ORF">BN1232_01684</name>
</gene>
<dbReference type="PANTHER" id="PTHR30055">
    <property type="entry name" value="HTH-TYPE TRANSCRIPTIONAL REGULATOR RUTR"/>
    <property type="match status" value="1"/>
</dbReference>
<feature type="domain" description="HTH tetR-type" evidence="4">
    <location>
        <begin position="38"/>
        <end position="98"/>
    </location>
</feature>
<proteinExistence type="predicted"/>
<dbReference type="GO" id="GO:0003700">
    <property type="term" value="F:DNA-binding transcription factor activity"/>
    <property type="evidence" value="ECO:0007669"/>
    <property type="project" value="TreeGrafter"/>
</dbReference>
<dbReference type="Proteomes" id="UP000199251">
    <property type="component" value="Unassembled WGS sequence"/>
</dbReference>
<evidence type="ECO:0000256" key="3">
    <source>
        <dbReference type="SAM" id="MobiDB-lite"/>
    </source>
</evidence>
<dbReference type="InterPro" id="IPR050109">
    <property type="entry name" value="HTH-type_TetR-like_transc_reg"/>
</dbReference>
<accession>A0A0E4GZG5</accession>
<dbReference type="InterPro" id="IPR009057">
    <property type="entry name" value="Homeodomain-like_sf"/>
</dbReference>
<dbReference type="EMBL" id="CTEE01000001">
    <property type="protein sequence ID" value="CQD09266.1"/>
    <property type="molecule type" value="Genomic_DNA"/>
</dbReference>
<protein>
    <submittedName>
        <fullName evidence="5">Bacterial regulatory proteins, tetR family</fullName>
    </submittedName>
</protein>
<name>A0A0E4GZG5_MYCLN</name>
<dbReference type="PROSITE" id="PS50977">
    <property type="entry name" value="HTH_TETR_2"/>
    <property type="match status" value="1"/>
</dbReference>
<evidence type="ECO:0000256" key="1">
    <source>
        <dbReference type="ARBA" id="ARBA00023125"/>
    </source>
</evidence>
<dbReference type="Gene3D" id="1.10.357.10">
    <property type="entry name" value="Tetracycline Repressor, domain 2"/>
    <property type="match status" value="1"/>
</dbReference>
<feature type="region of interest" description="Disordered" evidence="3">
    <location>
        <begin position="1"/>
        <end position="35"/>
    </location>
</feature>
<feature type="compositionally biased region" description="Basic and acidic residues" evidence="3">
    <location>
        <begin position="9"/>
        <end position="18"/>
    </location>
</feature>